<dbReference type="EMBL" id="CAMXCT030004094">
    <property type="protein sequence ID" value="CAL4794949.1"/>
    <property type="molecule type" value="Genomic_DNA"/>
</dbReference>
<comment type="caution">
    <text evidence="2">The sequence shown here is derived from an EMBL/GenBank/DDBJ whole genome shotgun (WGS) entry which is preliminary data.</text>
</comment>
<dbReference type="EMBL" id="CAMXCT020004094">
    <property type="protein sequence ID" value="CAL1161012.1"/>
    <property type="molecule type" value="Genomic_DNA"/>
</dbReference>
<dbReference type="Proteomes" id="UP001152797">
    <property type="component" value="Unassembled WGS sequence"/>
</dbReference>
<reference evidence="2" key="1">
    <citation type="submission" date="2022-10" db="EMBL/GenBank/DDBJ databases">
        <authorList>
            <person name="Chen Y."/>
            <person name="Dougan E. K."/>
            <person name="Chan C."/>
            <person name="Rhodes N."/>
            <person name="Thang M."/>
        </authorList>
    </citation>
    <scope>NUCLEOTIDE SEQUENCE</scope>
</reference>
<proteinExistence type="predicted"/>
<feature type="region of interest" description="Disordered" evidence="1">
    <location>
        <begin position="102"/>
        <end position="123"/>
    </location>
</feature>
<sequence>MARHLLSQQFSSSTLMDGVALIKSEPGLTLPSDDEDLDAELEHLQKLRDQITNQSACGEKLDLDGEQPLVEPGKTADNMDEMCDEDLQMLFVFHVPKQEDTAPTDIDEDEAQPAQPAEDVLDSQEEQAHQAMEKLAIYGPWRAVPIYLGESDGNLLGGDVGDATAAVDSPTSADPYLTLQDQEFSPGTQDMIDHVGSLGDVSNRALPTEPSSGSQGTDKANHHEPSMGPQAIVDKANPNEPTDNANGISNPISRQNAMKRLNRLFKQRADGSYAVSEDLIKQWRDESGREYLLSEFQKAGYNKDLMVAKCTKRIKEKISEQDMWVDGAFASEEDMKTELNFSENRIKAVKAECAKHKGWIRRDRYEKHIQLFWVEKNMCGKMLKKRRSVLLDEDETDEEFDDHEDDFEMNAWTLSAQDKGADAVTQREKSEADREAAWSKTLKTVSWPEMDDDALPSTYCGKVMNCLGKWQLKISDMAKSFDQFSELDECLEQLKQQCLELSKTLNAAGDKLADTNKKVVLGGLEPVQQDELKMEFKSVRNTCIEALNLHSRAQPYLAHTRKLLRKRKAEEGQETPHKSVKQEPTRK</sequence>
<feature type="compositionally biased region" description="Basic and acidic residues" evidence="1">
    <location>
        <begin position="568"/>
        <end position="587"/>
    </location>
</feature>
<feature type="compositionally biased region" description="Polar residues" evidence="1">
    <location>
        <begin position="209"/>
        <end position="218"/>
    </location>
</feature>
<protein>
    <submittedName>
        <fullName evidence="2">Uncharacterized protein</fullName>
    </submittedName>
</protein>
<name>A0A9P1DDV8_9DINO</name>
<evidence type="ECO:0000313" key="4">
    <source>
        <dbReference type="Proteomes" id="UP001152797"/>
    </source>
</evidence>
<dbReference type="AlphaFoldDB" id="A0A9P1DDV8"/>
<keyword evidence="4" id="KW-1185">Reference proteome</keyword>
<evidence type="ECO:0000313" key="2">
    <source>
        <dbReference type="EMBL" id="CAI4007637.1"/>
    </source>
</evidence>
<accession>A0A9P1DDV8</accession>
<dbReference type="EMBL" id="CAMXCT010004094">
    <property type="protein sequence ID" value="CAI4007637.1"/>
    <property type="molecule type" value="Genomic_DNA"/>
</dbReference>
<feature type="region of interest" description="Disordered" evidence="1">
    <location>
        <begin position="566"/>
        <end position="587"/>
    </location>
</feature>
<evidence type="ECO:0000256" key="1">
    <source>
        <dbReference type="SAM" id="MobiDB-lite"/>
    </source>
</evidence>
<reference evidence="3 4" key="2">
    <citation type="submission" date="2024-05" db="EMBL/GenBank/DDBJ databases">
        <authorList>
            <person name="Chen Y."/>
            <person name="Shah S."/>
            <person name="Dougan E. K."/>
            <person name="Thang M."/>
            <person name="Chan C."/>
        </authorList>
    </citation>
    <scope>NUCLEOTIDE SEQUENCE [LARGE SCALE GENOMIC DNA]</scope>
</reference>
<organism evidence="2">
    <name type="scientific">Cladocopium goreaui</name>
    <dbReference type="NCBI Taxonomy" id="2562237"/>
    <lineage>
        <taxon>Eukaryota</taxon>
        <taxon>Sar</taxon>
        <taxon>Alveolata</taxon>
        <taxon>Dinophyceae</taxon>
        <taxon>Suessiales</taxon>
        <taxon>Symbiodiniaceae</taxon>
        <taxon>Cladocopium</taxon>
    </lineage>
</organism>
<feature type="region of interest" description="Disordered" evidence="1">
    <location>
        <begin position="186"/>
        <end position="253"/>
    </location>
</feature>
<evidence type="ECO:0000313" key="3">
    <source>
        <dbReference type="EMBL" id="CAL4794949.1"/>
    </source>
</evidence>
<gene>
    <name evidence="2" type="ORF">C1SCF055_LOCUS33176</name>
</gene>
<feature type="compositionally biased region" description="Polar residues" evidence="1">
    <location>
        <begin position="239"/>
        <end position="253"/>
    </location>
</feature>